<feature type="transmembrane region" description="Helical" evidence="5">
    <location>
        <begin position="337"/>
        <end position="360"/>
    </location>
</feature>
<dbReference type="SUPFAM" id="SSF103473">
    <property type="entry name" value="MFS general substrate transporter"/>
    <property type="match status" value="1"/>
</dbReference>
<organism evidence="6 7">
    <name type="scientific">Nocardia aurea</name>
    <dbReference type="NCBI Taxonomy" id="2144174"/>
    <lineage>
        <taxon>Bacteria</taxon>
        <taxon>Bacillati</taxon>
        <taxon>Actinomycetota</taxon>
        <taxon>Actinomycetes</taxon>
        <taxon>Mycobacteriales</taxon>
        <taxon>Nocardiaceae</taxon>
        <taxon>Nocardia</taxon>
    </lineage>
</organism>
<keyword evidence="4 5" id="KW-0472">Membrane</keyword>
<gene>
    <name evidence="6" type="ORF">AB0I48_34155</name>
</gene>
<dbReference type="Proteomes" id="UP001551695">
    <property type="component" value="Unassembled WGS sequence"/>
</dbReference>
<feature type="transmembrane region" description="Helical" evidence="5">
    <location>
        <begin position="29"/>
        <end position="51"/>
    </location>
</feature>
<protein>
    <submittedName>
        <fullName evidence="6">MFS transporter</fullName>
    </submittedName>
</protein>
<dbReference type="CDD" id="cd17393">
    <property type="entry name" value="MFS_MosC_like"/>
    <property type="match status" value="1"/>
</dbReference>
<keyword evidence="2 5" id="KW-0812">Transmembrane</keyword>
<feature type="transmembrane region" description="Helical" evidence="5">
    <location>
        <begin position="372"/>
        <end position="394"/>
    </location>
</feature>
<dbReference type="InterPro" id="IPR051788">
    <property type="entry name" value="MFS_Transporter"/>
</dbReference>
<feature type="transmembrane region" description="Helical" evidence="5">
    <location>
        <begin position="245"/>
        <end position="267"/>
    </location>
</feature>
<feature type="transmembrane region" description="Helical" evidence="5">
    <location>
        <begin position="113"/>
        <end position="131"/>
    </location>
</feature>
<keyword evidence="3 5" id="KW-1133">Transmembrane helix</keyword>
<dbReference type="InterPro" id="IPR011701">
    <property type="entry name" value="MFS"/>
</dbReference>
<sequence length="429" mass="43229">MPSRAGPIVGTVERVPVPTVDRRLRLARAAVFAVFALNGCLLALWVVHIPAVCDRTGIAKSTLGSFILILAGAALIGMRISGPLADRFGSRTMVAVAAFLISVTVIGPGLATGPVGLAIALACFGFGNGALDVSMNTQAVHVERAYGRPVMSAFHALFSGGGLLGSLAGAAALRAGMDIRLTLTIAAAAGLGLVAAAVPLLLREPGAEFVSDTVEIASVPASGAAVSDPGDAPGALRASDRTKKVFGLAAVAFICLLTEGAAADWSALQVRDHLGTDEATAALAFAGFSCTMTAGRFATDRLAGAFGPVAVVRYGTLICAGGLTVILASVWTPLTLLGWACVGLGLSGVIPQIFTAAGNLGSVTVATDMSRVFSIGYLGLLAGPALIGWLTAIVPLTAALAVPLVAILVCERFAGIVAPVPGERRRAVT</sequence>
<evidence type="ECO:0000256" key="3">
    <source>
        <dbReference type="ARBA" id="ARBA00022989"/>
    </source>
</evidence>
<evidence type="ECO:0000313" key="7">
    <source>
        <dbReference type="Proteomes" id="UP001551695"/>
    </source>
</evidence>
<evidence type="ECO:0000313" key="6">
    <source>
        <dbReference type="EMBL" id="MEV0712609.1"/>
    </source>
</evidence>
<feature type="transmembrane region" description="Helical" evidence="5">
    <location>
        <begin position="57"/>
        <end position="76"/>
    </location>
</feature>
<keyword evidence="7" id="KW-1185">Reference proteome</keyword>
<feature type="transmembrane region" description="Helical" evidence="5">
    <location>
        <begin position="311"/>
        <end position="331"/>
    </location>
</feature>
<dbReference type="EMBL" id="JBFAKC010000023">
    <property type="protein sequence ID" value="MEV0712609.1"/>
    <property type="molecule type" value="Genomic_DNA"/>
</dbReference>
<dbReference type="PANTHER" id="PTHR23514">
    <property type="entry name" value="BYPASS OF STOP CODON PROTEIN 6"/>
    <property type="match status" value="1"/>
</dbReference>
<dbReference type="Pfam" id="PF07690">
    <property type="entry name" value="MFS_1"/>
    <property type="match status" value="1"/>
</dbReference>
<dbReference type="Gene3D" id="1.20.1250.20">
    <property type="entry name" value="MFS general substrate transporter like domains"/>
    <property type="match status" value="2"/>
</dbReference>
<comment type="caution">
    <text evidence="6">The sequence shown here is derived from an EMBL/GenBank/DDBJ whole genome shotgun (WGS) entry which is preliminary data.</text>
</comment>
<evidence type="ECO:0000256" key="2">
    <source>
        <dbReference type="ARBA" id="ARBA00022692"/>
    </source>
</evidence>
<name>A0ABV3G4J9_9NOCA</name>
<proteinExistence type="predicted"/>
<dbReference type="RefSeq" id="WP_357789747.1">
    <property type="nucleotide sequence ID" value="NZ_JBFAKC010000023.1"/>
</dbReference>
<evidence type="ECO:0000256" key="4">
    <source>
        <dbReference type="ARBA" id="ARBA00023136"/>
    </source>
</evidence>
<dbReference type="PANTHER" id="PTHR23514:SF13">
    <property type="entry name" value="INNER MEMBRANE PROTEIN YBJJ"/>
    <property type="match status" value="1"/>
</dbReference>
<comment type="subcellular location">
    <subcellularLocation>
        <location evidence="1">Membrane</location>
        <topology evidence="1">Multi-pass membrane protein</topology>
    </subcellularLocation>
</comment>
<evidence type="ECO:0000256" key="1">
    <source>
        <dbReference type="ARBA" id="ARBA00004141"/>
    </source>
</evidence>
<feature type="transmembrane region" description="Helical" evidence="5">
    <location>
        <begin position="152"/>
        <end position="173"/>
    </location>
</feature>
<feature type="transmembrane region" description="Helical" evidence="5">
    <location>
        <begin position="279"/>
        <end position="299"/>
    </location>
</feature>
<dbReference type="InterPro" id="IPR036259">
    <property type="entry name" value="MFS_trans_sf"/>
</dbReference>
<feature type="transmembrane region" description="Helical" evidence="5">
    <location>
        <begin position="400"/>
        <end position="420"/>
    </location>
</feature>
<feature type="transmembrane region" description="Helical" evidence="5">
    <location>
        <begin position="88"/>
        <end position="107"/>
    </location>
</feature>
<accession>A0ABV3G4J9</accession>
<evidence type="ECO:0000256" key="5">
    <source>
        <dbReference type="SAM" id="Phobius"/>
    </source>
</evidence>
<reference evidence="6 7" key="1">
    <citation type="submission" date="2024-06" db="EMBL/GenBank/DDBJ databases">
        <title>The Natural Products Discovery Center: Release of the First 8490 Sequenced Strains for Exploring Actinobacteria Biosynthetic Diversity.</title>
        <authorList>
            <person name="Kalkreuter E."/>
            <person name="Kautsar S.A."/>
            <person name="Yang D."/>
            <person name="Bader C.D."/>
            <person name="Teijaro C.N."/>
            <person name="Fluegel L."/>
            <person name="Davis C.M."/>
            <person name="Simpson J.R."/>
            <person name="Lauterbach L."/>
            <person name="Steele A.D."/>
            <person name="Gui C."/>
            <person name="Meng S."/>
            <person name="Li G."/>
            <person name="Viehrig K."/>
            <person name="Ye F."/>
            <person name="Su P."/>
            <person name="Kiefer A.F."/>
            <person name="Nichols A."/>
            <person name="Cepeda A.J."/>
            <person name="Yan W."/>
            <person name="Fan B."/>
            <person name="Jiang Y."/>
            <person name="Adhikari A."/>
            <person name="Zheng C.-J."/>
            <person name="Schuster L."/>
            <person name="Cowan T.M."/>
            <person name="Smanski M.J."/>
            <person name="Chevrette M.G."/>
            <person name="De Carvalho L.P.S."/>
            <person name="Shen B."/>
        </authorList>
    </citation>
    <scope>NUCLEOTIDE SEQUENCE [LARGE SCALE GENOMIC DNA]</scope>
    <source>
        <strain evidence="6 7">NPDC050403</strain>
    </source>
</reference>
<feature type="transmembrane region" description="Helical" evidence="5">
    <location>
        <begin position="179"/>
        <end position="202"/>
    </location>
</feature>